<reference evidence="5" key="1">
    <citation type="submission" date="2021-05" db="EMBL/GenBank/DDBJ databases">
        <authorList>
            <person name="Alioto T."/>
            <person name="Alioto T."/>
            <person name="Gomez Garrido J."/>
        </authorList>
    </citation>
    <scope>NUCLEOTIDE SEQUENCE</scope>
</reference>
<proteinExistence type="predicted"/>
<keyword evidence="3" id="KW-0472">Membrane</keyword>
<evidence type="ECO:0000256" key="3">
    <source>
        <dbReference type="SAM" id="Phobius"/>
    </source>
</evidence>
<evidence type="ECO:0000259" key="4">
    <source>
        <dbReference type="PROSITE" id="PS50086"/>
    </source>
</evidence>
<dbReference type="EMBL" id="HBUE01297403">
    <property type="protein sequence ID" value="CAG6577133.1"/>
    <property type="molecule type" value="Transcribed_RNA"/>
</dbReference>
<dbReference type="InterPro" id="IPR000195">
    <property type="entry name" value="Rab-GAP-TBC_dom"/>
</dbReference>
<dbReference type="EMBL" id="HBUE01191488">
    <property type="protein sequence ID" value="CAG6525426.1"/>
    <property type="molecule type" value="Transcribed_RNA"/>
</dbReference>
<dbReference type="GO" id="GO:0005789">
    <property type="term" value="C:endoplasmic reticulum membrane"/>
    <property type="evidence" value="ECO:0007669"/>
    <property type="project" value="TreeGrafter"/>
</dbReference>
<feature type="domain" description="Rab-GAP TBC" evidence="4">
    <location>
        <begin position="120"/>
        <end position="306"/>
    </location>
</feature>
<name>A0A8D8NUA6_CULPI</name>
<dbReference type="AlphaFoldDB" id="A0A8D8NUA6"/>
<dbReference type="SUPFAM" id="SSF47923">
    <property type="entry name" value="Ypt/Rab-GAP domain of gyp1p"/>
    <property type="match status" value="2"/>
</dbReference>
<dbReference type="PANTHER" id="PTHR20913:SF7">
    <property type="entry name" value="RE60063P"/>
    <property type="match status" value="1"/>
</dbReference>
<dbReference type="GO" id="GO:0006888">
    <property type="term" value="P:endoplasmic reticulum to Golgi vesicle-mediated transport"/>
    <property type="evidence" value="ECO:0007669"/>
    <property type="project" value="TreeGrafter"/>
</dbReference>
<accession>A0A8D8NUA6</accession>
<dbReference type="InterPro" id="IPR045913">
    <property type="entry name" value="TBC20/Gyp8-like"/>
</dbReference>
<feature type="compositionally biased region" description="Polar residues" evidence="2">
    <location>
        <begin position="7"/>
        <end position="25"/>
    </location>
</feature>
<evidence type="ECO:0000313" key="5">
    <source>
        <dbReference type="EMBL" id="CAG6577133.1"/>
    </source>
</evidence>
<organism evidence="5">
    <name type="scientific">Culex pipiens</name>
    <name type="common">House mosquito</name>
    <dbReference type="NCBI Taxonomy" id="7175"/>
    <lineage>
        <taxon>Eukaryota</taxon>
        <taxon>Metazoa</taxon>
        <taxon>Ecdysozoa</taxon>
        <taxon>Arthropoda</taxon>
        <taxon>Hexapoda</taxon>
        <taxon>Insecta</taxon>
        <taxon>Pterygota</taxon>
        <taxon>Neoptera</taxon>
        <taxon>Endopterygota</taxon>
        <taxon>Diptera</taxon>
        <taxon>Nematocera</taxon>
        <taxon>Culicoidea</taxon>
        <taxon>Culicidae</taxon>
        <taxon>Culicinae</taxon>
        <taxon>Culicini</taxon>
        <taxon>Culex</taxon>
        <taxon>Culex</taxon>
    </lineage>
</organism>
<keyword evidence="1" id="KW-0343">GTPase activation</keyword>
<keyword evidence="3" id="KW-0812">Transmembrane</keyword>
<dbReference type="Gene3D" id="1.10.472.80">
    <property type="entry name" value="Ypt/Rab-GAP domain of gyp1p, domain 3"/>
    <property type="match status" value="1"/>
</dbReference>
<feature type="region of interest" description="Disordered" evidence="2">
    <location>
        <begin position="1"/>
        <end position="25"/>
    </location>
</feature>
<dbReference type="FunFam" id="1.10.8.1310:FF:000001">
    <property type="entry name" value="TBC1 domain family, member 20"/>
    <property type="match status" value="1"/>
</dbReference>
<dbReference type="GO" id="GO:0005096">
    <property type="term" value="F:GTPase activator activity"/>
    <property type="evidence" value="ECO:0007669"/>
    <property type="project" value="UniProtKB-KW"/>
</dbReference>
<protein>
    <submittedName>
        <fullName evidence="5">TBC1 domain family member 20</fullName>
    </submittedName>
</protein>
<dbReference type="SMART" id="SM00164">
    <property type="entry name" value="TBC"/>
    <property type="match status" value="1"/>
</dbReference>
<dbReference type="FunFam" id="1.10.472.80:FF:000062">
    <property type="entry name" value="Uncharacterized protein, isoform C"/>
    <property type="match status" value="1"/>
</dbReference>
<evidence type="ECO:0000256" key="1">
    <source>
        <dbReference type="ARBA" id="ARBA00022468"/>
    </source>
</evidence>
<dbReference type="InterPro" id="IPR035969">
    <property type="entry name" value="Rab-GAP_TBC_sf"/>
</dbReference>
<dbReference type="Pfam" id="PF00566">
    <property type="entry name" value="RabGAP-TBC"/>
    <property type="match status" value="1"/>
</dbReference>
<sequence length="452" mass="52567">MEKVEQLDSSVTSNSMTDHNSKSLTSFEADRSFTEFCDENSRLVEDIRESPSPTSPYGKNVALVQPNNHRRSDEPTELSFEKFPENHEEKLKRIKIENALDDSATTQDEWRKFAKSEYGLINDDLRRKVWPLLVGVDPTQVDPAPSLEQLNSHPEYNQVVLDVNRSLKRFPPGIPYEQRVALQDQLTVLILRVIIKYPHLKYYQGYHDVAITFLLVVGEEVAFHVMEILSTNHLVECMQETMEPTQRRLMFIYPLVRKESASLCDFLERSTVGTLFALPWYLTWFGHSLNSYRSVVRLYDYFLASEFLLPIYVTSAIVLYRQSEIFQEDCDMASLHCLLSQLPEDLPFEYLLKNAEELYRKYPPKMIEKDVENMIAKEKQQRLKEERDRERRKAAYNKGVAKPGHNSLIGRLFPNLPLTRRSVFVTTAFSILVGFCAYYYRAHLIPLSAAVR</sequence>
<dbReference type="Gene3D" id="1.10.8.1310">
    <property type="match status" value="1"/>
</dbReference>
<keyword evidence="3" id="KW-1133">Transmembrane helix</keyword>
<dbReference type="PROSITE" id="PS50086">
    <property type="entry name" value="TBC_RABGAP"/>
    <property type="match status" value="1"/>
</dbReference>
<evidence type="ECO:0000256" key="2">
    <source>
        <dbReference type="SAM" id="MobiDB-lite"/>
    </source>
</evidence>
<feature type="transmembrane region" description="Helical" evidence="3">
    <location>
        <begin position="422"/>
        <end position="440"/>
    </location>
</feature>
<dbReference type="PANTHER" id="PTHR20913">
    <property type="entry name" value="TBC1 DOMAIN FAMILY MEMBER 20/GTPASE"/>
    <property type="match status" value="1"/>
</dbReference>